<gene>
    <name evidence="1" type="ORF">HD556DRAFT_1394228</name>
</gene>
<dbReference type="AlphaFoldDB" id="A0A9P7DF60"/>
<dbReference type="Proteomes" id="UP000719766">
    <property type="component" value="Unassembled WGS sequence"/>
</dbReference>
<keyword evidence="2" id="KW-1185">Reference proteome</keyword>
<organism evidence="1 2">
    <name type="scientific">Suillus plorans</name>
    <dbReference type="NCBI Taxonomy" id="116603"/>
    <lineage>
        <taxon>Eukaryota</taxon>
        <taxon>Fungi</taxon>
        <taxon>Dikarya</taxon>
        <taxon>Basidiomycota</taxon>
        <taxon>Agaricomycotina</taxon>
        <taxon>Agaricomycetes</taxon>
        <taxon>Agaricomycetidae</taxon>
        <taxon>Boletales</taxon>
        <taxon>Suillineae</taxon>
        <taxon>Suillaceae</taxon>
        <taxon>Suillus</taxon>
    </lineage>
</organism>
<evidence type="ECO:0000313" key="1">
    <source>
        <dbReference type="EMBL" id="KAG1790099.1"/>
    </source>
</evidence>
<accession>A0A9P7DF60</accession>
<dbReference type="EMBL" id="JABBWE010000053">
    <property type="protein sequence ID" value="KAG1790099.1"/>
    <property type="molecule type" value="Genomic_DNA"/>
</dbReference>
<reference evidence="1" key="1">
    <citation type="journal article" date="2020" name="New Phytol.">
        <title>Comparative genomics reveals dynamic genome evolution in host specialist ectomycorrhizal fungi.</title>
        <authorList>
            <person name="Lofgren L.A."/>
            <person name="Nguyen N.H."/>
            <person name="Vilgalys R."/>
            <person name="Ruytinx J."/>
            <person name="Liao H.L."/>
            <person name="Branco S."/>
            <person name="Kuo A."/>
            <person name="LaButti K."/>
            <person name="Lipzen A."/>
            <person name="Andreopoulos W."/>
            <person name="Pangilinan J."/>
            <person name="Riley R."/>
            <person name="Hundley H."/>
            <person name="Na H."/>
            <person name="Barry K."/>
            <person name="Grigoriev I.V."/>
            <person name="Stajich J.E."/>
            <person name="Kennedy P.G."/>
        </authorList>
    </citation>
    <scope>NUCLEOTIDE SEQUENCE</scope>
    <source>
        <strain evidence="1">S12</strain>
    </source>
</reference>
<protein>
    <submittedName>
        <fullName evidence="1">Uncharacterized protein</fullName>
    </submittedName>
</protein>
<dbReference type="RefSeq" id="XP_041157084.1">
    <property type="nucleotide sequence ID" value="XM_041303637.1"/>
</dbReference>
<feature type="non-terminal residue" evidence="1">
    <location>
        <position position="190"/>
    </location>
</feature>
<dbReference type="GeneID" id="64597401"/>
<name>A0A9P7DF60_9AGAM</name>
<evidence type="ECO:0000313" key="2">
    <source>
        <dbReference type="Proteomes" id="UP000719766"/>
    </source>
</evidence>
<proteinExistence type="predicted"/>
<comment type="caution">
    <text evidence="1">The sequence shown here is derived from an EMBL/GenBank/DDBJ whole genome shotgun (WGS) entry which is preliminary data.</text>
</comment>
<sequence>GRFELHYNKERIGRIATRREAPESMPIVATISLLLRQRQILFLVSTLVCVTQVAGVNVFLPPHATRKASSIEARISRSHSRFSCCGSSGRLNVLNQTRINFSSDCTIVADVLVGVTQGKDLREVRKAQNSSIFDLKMNRDSWSQGHTETTYGHCRHLSTLWLTSRMSWMPLNEHQQTYNVRLLKGTYWDS</sequence>